<dbReference type="RefSeq" id="WP_043395824.1">
    <property type="nucleotide sequence ID" value="NZ_JPMI01000109.1"/>
</dbReference>
<evidence type="ECO:0000259" key="14">
    <source>
        <dbReference type="Pfam" id="PF08544"/>
    </source>
</evidence>
<evidence type="ECO:0000256" key="1">
    <source>
        <dbReference type="ARBA" id="ARBA00004496"/>
    </source>
</evidence>
<evidence type="ECO:0000256" key="12">
    <source>
        <dbReference type="ARBA" id="ARBA00029438"/>
    </source>
</evidence>
<keyword evidence="6" id="KW-0808">Transferase</keyword>
<dbReference type="InterPro" id="IPR014721">
    <property type="entry name" value="Ribsml_uS5_D2-typ_fold_subgr"/>
</dbReference>
<gene>
    <name evidence="15" type="ORF">Q664_17030</name>
</gene>
<dbReference type="InterPro" id="IPR036554">
    <property type="entry name" value="GHMP_kinase_C_sf"/>
</dbReference>
<keyword evidence="10" id="KW-0460">Magnesium</keyword>
<feature type="domain" description="GHMP kinase N-terminal" evidence="13">
    <location>
        <begin position="67"/>
        <end position="148"/>
    </location>
</feature>
<sequence>MDTNNTSSLTGFGAGKVILLGEHSVVYGYPALAGPLSRGVTARGEPSNKCQLVIPDALMPEQRKVLKAAFARAMAACGEPGVKVSFDTDLPLSMGLGSSGALSVACSRVLLQAAGRKASASEVAAVAWEMEQEFHGTPSGVDHTTSAMEQLILYRRKPGAEQGRAKVVESPKPVKLVVVMAGARSPTKQTVGALRERQKRWTERYQRIFREIGLLASEGAEAVEEGDLEALGDVMNVNHGLLAALGLSSPGLDDMVHRLRNMGALGAKLTGAGGDGGAVIGLFQDTGPVVHELTRLGIRCFDSQLAGPRAEGTRGAA</sequence>
<keyword evidence="5" id="KW-0444">Lipid biosynthesis</keyword>
<comment type="similarity">
    <text evidence="2">Belongs to the GHMP kinase family. Mevalonate kinase subfamily.</text>
</comment>
<evidence type="ECO:0000259" key="13">
    <source>
        <dbReference type="Pfam" id="PF00288"/>
    </source>
</evidence>
<comment type="subcellular location">
    <subcellularLocation>
        <location evidence="1">Cytoplasm</location>
    </subcellularLocation>
</comment>
<dbReference type="GO" id="GO:0019287">
    <property type="term" value="P:isopentenyl diphosphate biosynthetic process, mevalonate pathway"/>
    <property type="evidence" value="ECO:0007669"/>
    <property type="project" value="UniProtKB-UniPathway"/>
</dbReference>
<dbReference type="GO" id="GO:0005524">
    <property type="term" value="F:ATP binding"/>
    <property type="evidence" value="ECO:0007669"/>
    <property type="project" value="UniProtKB-KW"/>
</dbReference>
<dbReference type="InterPro" id="IPR006204">
    <property type="entry name" value="GHMP_kinase_N_dom"/>
</dbReference>
<dbReference type="InterPro" id="IPR020568">
    <property type="entry name" value="Ribosomal_Su5_D2-typ_SF"/>
</dbReference>
<dbReference type="InterPro" id="IPR006205">
    <property type="entry name" value="Mev_gal_kin"/>
</dbReference>
<evidence type="ECO:0000256" key="4">
    <source>
        <dbReference type="ARBA" id="ARBA00022490"/>
    </source>
</evidence>
<feature type="domain" description="GHMP kinase C-terminal" evidence="14">
    <location>
        <begin position="221"/>
        <end position="288"/>
    </location>
</feature>
<dbReference type="Gene3D" id="3.30.230.10">
    <property type="match status" value="1"/>
</dbReference>
<dbReference type="Pfam" id="PF00288">
    <property type="entry name" value="GHMP_kinases_N"/>
    <property type="match status" value="1"/>
</dbReference>
<evidence type="ECO:0000256" key="5">
    <source>
        <dbReference type="ARBA" id="ARBA00022516"/>
    </source>
</evidence>
<comment type="pathway">
    <text evidence="12">Isoprenoid biosynthesis; isopentenyl diphosphate biosynthesis via mevalonate pathway; isopentenyl diphosphate from (R)-mevalonate: step 1/3.</text>
</comment>
<organism evidence="15 16">
    <name type="scientific">Archangium violaceum Cb vi76</name>
    <dbReference type="NCBI Taxonomy" id="1406225"/>
    <lineage>
        <taxon>Bacteria</taxon>
        <taxon>Pseudomonadati</taxon>
        <taxon>Myxococcota</taxon>
        <taxon>Myxococcia</taxon>
        <taxon>Myxococcales</taxon>
        <taxon>Cystobacterineae</taxon>
        <taxon>Archangiaceae</taxon>
        <taxon>Archangium</taxon>
    </lineage>
</organism>
<dbReference type="NCBIfam" id="TIGR00549">
    <property type="entry name" value="mevalon_kin"/>
    <property type="match status" value="1"/>
</dbReference>
<dbReference type="UniPathway" id="UPA00057">
    <property type="reaction ID" value="UER00098"/>
</dbReference>
<comment type="caution">
    <text evidence="15">The sequence shown here is derived from an EMBL/GenBank/DDBJ whole genome shotgun (WGS) entry which is preliminary data.</text>
</comment>
<evidence type="ECO:0000256" key="3">
    <source>
        <dbReference type="ARBA" id="ARBA00012103"/>
    </source>
</evidence>
<keyword evidence="7" id="KW-0547">Nucleotide-binding</keyword>
<accession>A0A084SU96</accession>
<dbReference type="PRINTS" id="PR00959">
    <property type="entry name" value="MEVGALKINASE"/>
</dbReference>
<proteinExistence type="inferred from homology"/>
<dbReference type="PANTHER" id="PTHR43290">
    <property type="entry name" value="MEVALONATE KINASE"/>
    <property type="match status" value="1"/>
</dbReference>
<dbReference type="GO" id="GO:0005829">
    <property type="term" value="C:cytosol"/>
    <property type="evidence" value="ECO:0007669"/>
    <property type="project" value="TreeGrafter"/>
</dbReference>
<dbReference type="Proteomes" id="UP000028547">
    <property type="component" value="Unassembled WGS sequence"/>
</dbReference>
<dbReference type="EMBL" id="JPMI01000109">
    <property type="protein sequence ID" value="KFA92031.1"/>
    <property type="molecule type" value="Genomic_DNA"/>
</dbReference>
<dbReference type="InterPro" id="IPR013750">
    <property type="entry name" value="GHMP_kinase_C_dom"/>
</dbReference>
<evidence type="ECO:0000256" key="2">
    <source>
        <dbReference type="ARBA" id="ARBA00006495"/>
    </source>
</evidence>
<dbReference type="PROSITE" id="PS00627">
    <property type="entry name" value="GHMP_KINASES_ATP"/>
    <property type="match status" value="1"/>
</dbReference>
<keyword evidence="9" id="KW-0067">ATP-binding</keyword>
<evidence type="ECO:0000256" key="11">
    <source>
        <dbReference type="ARBA" id="ARBA00023098"/>
    </source>
</evidence>
<dbReference type="Pfam" id="PF08544">
    <property type="entry name" value="GHMP_kinases_C"/>
    <property type="match status" value="1"/>
</dbReference>
<dbReference type="SUPFAM" id="SSF54211">
    <property type="entry name" value="Ribosomal protein S5 domain 2-like"/>
    <property type="match status" value="1"/>
</dbReference>
<evidence type="ECO:0000313" key="15">
    <source>
        <dbReference type="EMBL" id="KFA92031.1"/>
    </source>
</evidence>
<dbReference type="Gene3D" id="3.30.70.890">
    <property type="entry name" value="GHMP kinase, C-terminal domain"/>
    <property type="match status" value="1"/>
</dbReference>
<reference evidence="15 16" key="1">
    <citation type="submission" date="2014-07" db="EMBL/GenBank/DDBJ databases">
        <title>Draft Genome Sequence of Gephyronic Acid Producer, Cystobacter violaceus Strain Cb vi76.</title>
        <authorList>
            <person name="Stevens D.C."/>
            <person name="Young J."/>
            <person name="Carmichael R."/>
            <person name="Tan J."/>
            <person name="Taylor R.E."/>
        </authorList>
    </citation>
    <scope>NUCLEOTIDE SEQUENCE [LARGE SCALE GENOMIC DNA]</scope>
    <source>
        <strain evidence="15 16">Cb vi76</strain>
    </source>
</reference>
<evidence type="ECO:0000256" key="7">
    <source>
        <dbReference type="ARBA" id="ARBA00022741"/>
    </source>
</evidence>
<dbReference type="AlphaFoldDB" id="A0A084SU96"/>
<dbReference type="SUPFAM" id="SSF55060">
    <property type="entry name" value="GHMP Kinase, C-terminal domain"/>
    <property type="match status" value="1"/>
</dbReference>
<keyword evidence="8 15" id="KW-0418">Kinase</keyword>
<dbReference type="PANTHER" id="PTHR43290:SF2">
    <property type="entry name" value="MEVALONATE KINASE"/>
    <property type="match status" value="1"/>
</dbReference>
<evidence type="ECO:0000256" key="6">
    <source>
        <dbReference type="ARBA" id="ARBA00022679"/>
    </source>
</evidence>
<evidence type="ECO:0000256" key="10">
    <source>
        <dbReference type="ARBA" id="ARBA00022842"/>
    </source>
</evidence>
<dbReference type="EC" id="2.7.1.36" evidence="3"/>
<evidence type="ECO:0000256" key="8">
    <source>
        <dbReference type="ARBA" id="ARBA00022777"/>
    </source>
</evidence>
<keyword evidence="11" id="KW-0443">Lipid metabolism</keyword>
<evidence type="ECO:0000313" key="16">
    <source>
        <dbReference type="Proteomes" id="UP000028547"/>
    </source>
</evidence>
<evidence type="ECO:0000256" key="9">
    <source>
        <dbReference type="ARBA" id="ARBA00022840"/>
    </source>
</evidence>
<dbReference type="InterPro" id="IPR006203">
    <property type="entry name" value="GHMP_knse_ATP-bd_CS"/>
</dbReference>
<dbReference type="GO" id="GO:0004496">
    <property type="term" value="F:mevalonate kinase activity"/>
    <property type="evidence" value="ECO:0007669"/>
    <property type="project" value="UniProtKB-EC"/>
</dbReference>
<name>A0A084SU96_9BACT</name>
<keyword evidence="4" id="KW-0963">Cytoplasm</keyword>
<protein>
    <recommendedName>
        <fullName evidence="3">mevalonate kinase</fullName>
        <ecNumber evidence="3">2.7.1.36</ecNumber>
    </recommendedName>
</protein>